<proteinExistence type="inferred from homology"/>
<dbReference type="InterPro" id="IPR024654">
    <property type="entry name" value="Calcineurin-like_PHP_lpxH"/>
</dbReference>
<comment type="caution">
    <text evidence="3">The sequence shown here is derived from an EMBL/GenBank/DDBJ whole genome shotgun (WGS) entry which is preliminary data.</text>
</comment>
<dbReference type="InterPro" id="IPR050126">
    <property type="entry name" value="Ap4A_hydrolase"/>
</dbReference>
<name>A0ABR9S2K0_9BURK</name>
<keyword evidence="4" id="KW-1185">Reference proteome</keyword>
<comment type="similarity">
    <text evidence="1">Belongs to the metallophosphoesterase superfamily. YfcE family.</text>
</comment>
<feature type="domain" description="Calcineurin-like phosphoesterase" evidence="2">
    <location>
        <begin position="1"/>
        <end position="202"/>
    </location>
</feature>
<evidence type="ECO:0000313" key="4">
    <source>
        <dbReference type="Proteomes" id="UP000806285"/>
    </source>
</evidence>
<dbReference type="Pfam" id="PF12850">
    <property type="entry name" value="Metallophos_2"/>
    <property type="match status" value="1"/>
</dbReference>
<dbReference type="PANTHER" id="PTHR42850:SF2">
    <property type="entry name" value="BLL5683 PROTEIN"/>
    <property type="match status" value="1"/>
</dbReference>
<reference evidence="3 4" key="1">
    <citation type="submission" date="2020-10" db="EMBL/GenBank/DDBJ databases">
        <title>Ramlibacter sp. HM2 16S ribosomal RNA gene Genome sequencing and assembly.</title>
        <authorList>
            <person name="Kang M."/>
        </authorList>
    </citation>
    <scope>NUCLEOTIDE SEQUENCE [LARGE SCALE GENOMIC DNA]</scope>
    <source>
        <strain evidence="3 4">HM2</strain>
    </source>
</reference>
<dbReference type="PIRSF" id="PIRSF000883">
    <property type="entry name" value="Pesterase_MJ0912"/>
    <property type="match status" value="1"/>
</dbReference>
<protein>
    <submittedName>
        <fullName evidence="3">Metallophosphoesterase family protein</fullName>
    </submittedName>
</protein>
<dbReference type="Gene3D" id="3.60.21.10">
    <property type="match status" value="1"/>
</dbReference>
<dbReference type="InterPro" id="IPR029052">
    <property type="entry name" value="Metallo-depent_PP-like"/>
</dbReference>
<evidence type="ECO:0000259" key="2">
    <source>
        <dbReference type="Pfam" id="PF12850"/>
    </source>
</evidence>
<accession>A0ABR9S2K0</accession>
<dbReference type="SUPFAM" id="SSF56300">
    <property type="entry name" value="Metallo-dependent phosphatases"/>
    <property type="match status" value="1"/>
</dbReference>
<gene>
    <name evidence="3" type="ORF">IM787_09060</name>
</gene>
<dbReference type="PANTHER" id="PTHR42850">
    <property type="entry name" value="METALLOPHOSPHOESTERASE"/>
    <property type="match status" value="1"/>
</dbReference>
<dbReference type="RefSeq" id="WP_193676297.1">
    <property type="nucleotide sequence ID" value="NZ_JADDIV010000002.1"/>
</dbReference>
<dbReference type="Proteomes" id="UP000806285">
    <property type="component" value="Unassembled WGS sequence"/>
</dbReference>
<organism evidence="3 4">
    <name type="scientific">Ramlibacter pallidus</name>
    <dbReference type="NCBI Taxonomy" id="2780087"/>
    <lineage>
        <taxon>Bacteria</taxon>
        <taxon>Pseudomonadati</taxon>
        <taxon>Pseudomonadota</taxon>
        <taxon>Betaproteobacteria</taxon>
        <taxon>Burkholderiales</taxon>
        <taxon>Comamonadaceae</taxon>
        <taxon>Ramlibacter</taxon>
    </lineage>
</organism>
<dbReference type="EMBL" id="JADDIV010000002">
    <property type="protein sequence ID" value="MBE7367713.1"/>
    <property type="molecule type" value="Genomic_DNA"/>
</dbReference>
<sequence>MKLAVLSDIHGNLPALRAVLEDVERERVDTIVNLGDILSGPLLPRETADFLMARDLITIAGNHERQVLQMKDAGGAPDLRSSDGYAVSQLQAPHYDWLRTLPATHWLADDVLLVHGTPSTDLVYWLETITRDFGNEGSRGIRAASAGEIATRMAAGGGAERASLVLCGHSHVPRVVQSASTLVVNPGSVGLQAYEDDHVARHCTENGSPHARYAIVERRPAGWTARLCSVAYDWHAMERLAAANGRPDWAHALATGRMPALGQWRP</sequence>
<evidence type="ECO:0000256" key="1">
    <source>
        <dbReference type="ARBA" id="ARBA00008950"/>
    </source>
</evidence>
<evidence type="ECO:0000313" key="3">
    <source>
        <dbReference type="EMBL" id="MBE7367713.1"/>
    </source>
</evidence>
<dbReference type="InterPro" id="IPR011152">
    <property type="entry name" value="Pesterase_MJ0912"/>
</dbReference>